<dbReference type="EMBL" id="BGPR01000427">
    <property type="protein sequence ID" value="GBM19611.1"/>
    <property type="molecule type" value="Genomic_DNA"/>
</dbReference>
<name>A0A4Y2DS87_ARAVE</name>
<dbReference type="AlphaFoldDB" id="A0A4Y2DS87"/>
<evidence type="ECO:0000313" key="1">
    <source>
        <dbReference type="EMBL" id="GBM19611.1"/>
    </source>
</evidence>
<proteinExistence type="predicted"/>
<dbReference type="Proteomes" id="UP000499080">
    <property type="component" value="Unassembled WGS sequence"/>
</dbReference>
<comment type="caution">
    <text evidence="1">The sequence shown here is derived from an EMBL/GenBank/DDBJ whole genome shotgun (WGS) entry which is preliminary data.</text>
</comment>
<sequence>MQYRIKLSQKRCNMFENEHNDVDDAYSERRPSTVTNAVIASRVNERILAKRHVRAGEIADELDISHGGAHKIIVEHLEFRKVCAYSNNVHWTLDGNSSQKAQKNLCHASRND</sequence>
<keyword evidence="2" id="KW-1185">Reference proteome</keyword>
<dbReference type="OrthoDB" id="6429307at2759"/>
<accession>A0A4Y2DS87</accession>
<protein>
    <submittedName>
        <fullName evidence="1">Uncharacterized protein</fullName>
    </submittedName>
</protein>
<evidence type="ECO:0000313" key="2">
    <source>
        <dbReference type="Proteomes" id="UP000499080"/>
    </source>
</evidence>
<gene>
    <name evidence="1" type="ORF">AVEN_107288_1</name>
</gene>
<reference evidence="1 2" key="1">
    <citation type="journal article" date="2019" name="Sci. Rep.">
        <title>Orb-weaving spider Araneus ventricosus genome elucidates the spidroin gene catalogue.</title>
        <authorList>
            <person name="Kono N."/>
            <person name="Nakamura H."/>
            <person name="Ohtoshi R."/>
            <person name="Moran D.A.P."/>
            <person name="Shinohara A."/>
            <person name="Yoshida Y."/>
            <person name="Fujiwara M."/>
            <person name="Mori M."/>
            <person name="Tomita M."/>
            <person name="Arakawa K."/>
        </authorList>
    </citation>
    <scope>NUCLEOTIDE SEQUENCE [LARGE SCALE GENOMIC DNA]</scope>
</reference>
<organism evidence="1 2">
    <name type="scientific">Araneus ventricosus</name>
    <name type="common">Orbweaver spider</name>
    <name type="synonym">Epeira ventricosa</name>
    <dbReference type="NCBI Taxonomy" id="182803"/>
    <lineage>
        <taxon>Eukaryota</taxon>
        <taxon>Metazoa</taxon>
        <taxon>Ecdysozoa</taxon>
        <taxon>Arthropoda</taxon>
        <taxon>Chelicerata</taxon>
        <taxon>Arachnida</taxon>
        <taxon>Araneae</taxon>
        <taxon>Araneomorphae</taxon>
        <taxon>Entelegynae</taxon>
        <taxon>Araneoidea</taxon>
        <taxon>Araneidae</taxon>
        <taxon>Araneus</taxon>
    </lineage>
</organism>